<comment type="subcellular location">
    <subcellularLocation>
        <location evidence="1">Nucleus</location>
        <location evidence="1">Nucleolus</location>
    </subcellularLocation>
</comment>
<organism evidence="8 9">
    <name type="scientific">Marasmiellus scandens</name>
    <dbReference type="NCBI Taxonomy" id="2682957"/>
    <lineage>
        <taxon>Eukaryota</taxon>
        <taxon>Fungi</taxon>
        <taxon>Dikarya</taxon>
        <taxon>Basidiomycota</taxon>
        <taxon>Agaricomycotina</taxon>
        <taxon>Agaricomycetes</taxon>
        <taxon>Agaricomycetidae</taxon>
        <taxon>Agaricales</taxon>
        <taxon>Marasmiineae</taxon>
        <taxon>Omphalotaceae</taxon>
        <taxon>Marasmiellus</taxon>
    </lineage>
</organism>
<gene>
    <name evidence="8" type="primary">NOP15</name>
    <name evidence="8" type="ORF">VKT23_005927</name>
</gene>
<evidence type="ECO:0000256" key="3">
    <source>
        <dbReference type="ARBA" id="ARBA00023242"/>
    </source>
</evidence>
<feature type="coiled-coil region" evidence="5">
    <location>
        <begin position="261"/>
        <end position="295"/>
    </location>
</feature>
<dbReference type="Proteomes" id="UP001498398">
    <property type="component" value="Unassembled WGS sequence"/>
</dbReference>
<keyword evidence="5" id="KW-0175">Coiled coil</keyword>
<feature type="region of interest" description="Disordered" evidence="6">
    <location>
        <begin position="1"/>
        <end position="132"/>
    </location>
</feature>
<name>A0ABR1JPN8_9AGAR</name>
<feature type="compositionally biased region" description="Acidic residues" evidence="6">
    <location>
        <begin position="73"/>
        <end position="103"/>
    </location>
</feature>
<accession>A0ABR1JPN8</accession>
<keyword evidence="3" id="KW-0539">Nucleus</keyword>
<keyword evidence="9" id="KW-1185">Reference proteome</keyword>
<feature type="compositionally biased region" description="Polar residues" evidence="6">
    <location>
        <begin position="1"/>
        <end position="18"/>
    </location>
</feature>
<dbReference type="PROSITE" id="PS50102">
    <property type="entry name" value="RRM"/>
    <property type="match status" value="1"/>
</dbReference>
<evidence type="ECO:0000256" key="6">
    <source>
        <dbReference type="SAM" id="MobiDB-lite"/>
    </source>
</evidence>
<dbReference type="InterPro" id="IPR012677">
    <property type="entry name" value="Nucleotide-bd_a/b_plait_sf"/>
</dbReference>
<sequence length="314" mass="35747">MAPTKTPKTLASTMSLSSKQKRKVPEESTISRPIERVKKAKTVSVSSQTKVMLKSKEKEKGRVGKAKPKFVEPEEEEEEEKDEEMDEDQENEGEGEDDEDEEEMIHGFSTDDDDSSDDEDLAVEPTGVDVGKLPTVAKDDATVKRKLEKAKREPAQDRGVIYLGRLPHGFYEDQLKAYFSQFGDVARLRVSRNKKTGRSKHYAFLEFDSSSVAQIVAETMDNYLLMGHILRCKVIPKDQVHPELWVGANRKWRAVPRDRVARVAQNKLRTEEEQAKASKRLIKRQNDKKRKLKEMGISYDFDAVGYKKPVVTAS</sequence>
<reference evidence="8 9" key="1">
    <citation type="submission" date="2024-01" db="EMBL/GenBank/DDBJ databases">
        <title>A draft genome for the cacao thread blight pathogen Marasmiellus scandens.</title>
        <authorList>
            <person name="Baruah I.K."/>
            <person name="Leung J."/>
            <person name="Bukari Y."/>
            <person name="Amoako-Attah I."/>
            <person name="Meinhardt L.W."/>
            <person name="Bailey B.A."/>
            <person name="Cohen S.P."/>
        </authorList>
    </citation>
    <scope>NUCLEOTIDE SEQUENCE [LARGE SCALE GENOMIC DNA]</scope>
    <source>
        <strain evidence="8 9">GH-19</strain>
    </source>
</reference>
<evidence type="ECO:0000256" key="4">
    <source>
        <dbReference type="PROSITE-ProRule" id="PRU00176"/>
    </source>
</evidence>
<dbReference type="InterPro" id="IPR035979">
    <property type="entry name" value="RBD_domain_sf"/>
</dbReference>
<dbReference type="SUPFAM" id="SSF54928">
    <property type="entry name" value="RNA-binding domain, RBD"/>
    <property type="match status" value="1"/>
</dbReference>
<evidence type="ECO:0000259" key="7">
    <source>
        <dbReference type="PROSITE" id="PS50102"/>
    </source>
</evidence>
<evidence type="ECO:0000256" key="1">
    <source>
        <dbReference type="ARBA" id="ARBA00004604"/>
    </source>
</evidence>
<dbReference type="PANTHER" id="PTHR46754">
    <property type="entry name" value="MKI67 FHA DOMAIN-INTERACTING NUCLEOLAR PHOSPHOPROTEIN"/>
    <property type="match status" value="1"/>
</dbReference>
<dbReference type="CDD" id="cd12307">
    <property type="entry name" value="RRM_NIFK_like"/>
    <property type="match status" value="1"/>
</dbReference>
<dbReference type="InterPro" id="IPR000504">
    <property type="entry name" value="RRM_dom"/>
</dbReference>
<evidence type="ECO:0000313" key="9">
    <source>
        <dbReference type="Proteomes" id="UP001498398"/>
    </source>
</evidence>
<evidence type="ECO:0000313" key="8">
    <source>
        <dbReference type="EMBL" id="KAK7464721.1"/>
    </source>
</evidence>
<dbReference type="Gene3D" id="3.30.70.330">
    <property type="match status" value="1"/>
</dbReference>
<feature type="domain" description="RRM" evidence="7">
    <location>
        <begin position="159"/>
        <end position="237"/>
    </location>
</feature>
<proteinExistence type="predicted"/>
<dbReference type="Pfam" id="PF00076">
    <property type="entry name" value="RRM_1"/>
    <property type="match status" value="1"/>
</dbReference>
<feature type="compositionally biased region" description="Acidic residues" evidence="6">
    <location>
        <begin position="110"/>
        <end position="122"/>
    </location>
</feature>
<evidence type="ECO:0000256" key="2">
    <source>
        <dbReference type="ARBA" id="ARBA00022884"/>
    </source>
</evidence>
<evidence type="ECO:0000256" key="5">
    <source>
        <dbReference type="SAM" id="Coils"/>
    </source>
</evidence>
<comment type="caution">
    <text evidence="8">The sequence shown here is derived from an EMBL/GenBank/DDBJ whole genome shotgun (WGS) entry which is preliminary data.</text>
</comment>
<keyword evidence="2 4" id="KW-0694">RNA-binding</keyword>
<dbReference type="SMART" id="SM00360">
    <property type="entry name" value="RRM"/>
    <property type="match status" value="1"/>
</dbReference>
<protein>
    <submittedName>
        <fullName evidence="8">Nucleolar protein</fullName>
    </submittedName>
</protein>
<dbReference type="EMBL" id="JBANRG010000007">
    <property type="protein sequence ID" value="KAK7464721.1"/>
    <property type="molecule type" value="Genomic_DNA"/>
</dbReference>